<reference evidence="2 3" key="1">
    <citation type="journal article" date="2016" name="Nat. Commun.">
        <title>Ectomycorrhizal ecology is imprinted in the genome of the dominant symbiotic fungus Cenococcum geophilum.</title>
        <authorList>
            <consortium name="DOE Joint Genome Institute"/>
            <person name="Peter M."/>
            <person name="Kohler A."/>
            <person name="Ohm R.A."/>
            <person name="Kuo A."/>
            <person name="Krutzmann J."/>
            <person name="Morin E."/>
            <person name="Arend M."/>
            <person name="Barry K.W."/>
            <person name="Binder M."/>
            <person name="Choi C."/>
            <person name="Clum A."/>
            <person name="Copeland A."/>
            <person name="Grisel N."/>
            <person name="Haridas S."/>
            <person name="Kipfer T."/>
            <person name="LaButti K."/>
            <person name="Lindquist E."/>
            <person name="Lipzen A."/>
            <person name="Maire R."/>
            <person name="Meier B."/>
            <person name="Mihaltcheva S."/>
            <person name="Molinier V."/>
            <person name="Murat C."/>
            <person name="Poggeler S."/>
            <person name="Quandt C.A."/>
            <person name="Sperisen C."/>
            <person name="Tritt A."/>
            <person name="Tisserant E."/>
            <person name="Crous P.W."/>
            <person name="Henrissat B."/>
            <person name="Nehls U."/>
            <person name="Egli S."/>
            <person name="Spatafora J.W."/>
            <person name="Grigoriev I.V."/>
            <person name="Martin F.M."/>
        </authorList>
    </citation>
    <scope>NUCLEOTIDE SEQUENCE [LARGE SCALE GENOMIC DNA]</scope>
    <source>
        <strain evidence="2 3">CBS 459.81</strain>
    </source>
</reference>
<evidence type="ECO:0000313" key="3">
    <source>
        <dbReference type="Proteomes" id="UP000250266"/>
    </source>
</evidence>
<proteinExistence type="predicted"/>
<feature type="compositionally biased region" description="Low complexity" evidence="1">
    <location>
        <begin position="50"/>
        <end position="75"/>
    </location>
</feature>
<name>A0A8E2EA71_9PEZI</name>
<accession>A0A8E2EA71</accession>
<feature type="region of interest" description="Disordered" evidence="1">
    <location>
        <begin position="35"/>
        <end position="85"/>
    </location>
</feature>
<gene>
    <name evidence="2" type="ORF">K432DRAFT_443269</name>
</gene>
<organism evidence="2 3">
    <name type="scientific">Lepidopterella palustris CBS 459.81</name>
    <dbReference type="NCBI Taxonomy" id="1314670"/>
    <lineage>
        <taxon>Eukaryota</taxon>
        <taxon>Fungi</taxon>
        <taxon>Dikarya</taxon>
        <taxon>Ascomycota</taxon>
        <taxon>Pezizomycotina</taxon>
        <taxon>Dothideomycetes</taxon>
        <taxon>Pleosporomycetidae</taxon>
        <taxon>Mytilinidiales</taxon>
        <taxon>Argynnaceae</taxon>
        <taxon>Lepidopterella</taxon>
    </lineage>
</organism>
<dbReference type="Proteomes" id="UP000250266">
    <property type="component" value="Unassembled WGS sequence"/>
</dbReference>
<dbReference type="EMBL" id="KV744966">
    <property type="protein sequence ID" value="OCK80311.1"/>
    <property type="molecule type" value="Genomic_DNA"/>
</dbReference>
<protein>
    <submittedName>
        <fullName evidence="2">Uncharacterized protein</fullName>
    </submittedName>
</protein>
<evidence type="ECO:0000256" key="1">
    <source>
        <dbReference type="SAM" id="MobiDB-lite"/>
    </source>
</evidence>
<keyword evidence="3" id="KW-1185">Reference proteome</keyword>
<sequence>MAKRIFFSAGKDATGVEVTSAVGGGPSYILLRSTKSSSALAPSSPPNSPWSPASAPKKPYPTSTSPSSRTAQASPEYVGPRPHPRNLRSLCRTLATLNSPSFAPATDSNYLTFQAGVPVDMGAKYLGWENIPPALHAALSQTAKEALKRIPLGWPDFEHVIGSFAPFTSLNQTKYLAFDEGALFSLLLRGNASIASNDTNDPSHQCLLALQRHRSRDDLADREAHAGVLRDGELKGGACRRGGDAGEGCGGR</sequence>
<evidence type="ECO:0000313" key="2">
    <source>
        <dbReference type="EMBL" id="OCK80311.1"/>
    </source>
</evidence>
<dbReference type="AlphaFoldDB" id="A0A8E2EA71"/>